<dbReference type="InterPro" id="IPR008928">
    <property type="entry name" value="6-hairpin_glycosidase_sf"/>
</dbReference>
<dbReference type="AlphaFoldDB" id="A3LZZ2"/>
<evidence type="ECO:0000256" key="9">
    <source>
        <dbReference type="ARBA" id="ARBA00033473"/>
    </source>
</evidence>
<dbReference type="InterPro" id="IPR000165">
    <property type="entry name" value="Glucoamylase"/>
</dbReference>
<organism evidence="12 13">
    <name type="scientific">Scheffersomyces stipitis (strain ATCC 58785 / CBS 6054 / NBRC 10063 / NRRL Y-11545)</name>
    <name type="common">Yeast</name>
    <name type="synonym">Pichia stipitis</name>
    <dbReference type="NCBI Taxonomy" id="322104"/>
    <lineage>
        <taxon>Eukaryota</taxon>
        <taxon>Fungi</taxon>
        <taxon>Dikarya</taxon>
        <taxon>Ascomycota</taxon>
        <taxon>Saccharomycotina</taxon>
        <taxon>Pichiomycetes</taxon>
        <taxon>Debaryomycetaceae</taxon>
        <taxon>Scheffersomyces</taxon>
    </lineage>
</organism>
<evidence type="ECO:0000256" key="4">
    <source>
        <dbReference type="ARBA" id="ARBA00022801"/>
    </source>
</evidence>
<evidence type="ECO:0000313" key="12">
    <source>
        <dbReference type="EMBL" id="ABN68429.2"/>
    </source>
</evidence>
<evidence type="ECO:0000256" key="7">
    <source>
        <dbReference type="ARBA" id="ARBA00023326"/>
    </source>
</evidence>
<dbReference type="EC" id="3.2.1.3" evidence="3"/>
<dbReference type="GeneID" id="4840861"/>
<evidence type="ECO:0000256" key="10">
    <source>
        <dbReference type="SAM" id="SignalP"/>
    </source>
</evidence>
<dbReference type="PANTHER" id="PTHR31616:SF9">
    <property type="entry name" value="GLUCOAMYLASE, INTRACELLULAR SPORULATION-SPECIFIC"/>
    <property type="match status" value="1"/>
</dbReference>
<proteinExistence type="inferred from homology"/>
<evidence type="ECO:0000259" key="11">
    <source>
        <dbReference type="Pfam" id="PF00723"/>
    </source>
</evidence>
<dbReference type="KEGG" id="pic:PICST_33726"/>
<dbReference type="PANTHER" id="PTHR31616">
    <property type="entry name" value="TREHALASE"/>
    <property type="match status" value="1"/>
</dbReference>
<evidence type="ECO:0000256" key="3">
    <source>
        <dbReference type="ARBA" id="ARBA00012593"/>
    </source>
</evidence>
<dbReference type="Gene3D" id="1.50.10.10">
    <property type="match status" value="1"/>
</dbReference>
<keyword evidence="5" id="KW-0119">Carbohydrate metabolism</keyword>
<dbReference type="InterPro" id="IPR011613">
    <property type="entry name" value="GH15-like"/>
</dbReference>
<evidence type="ECO:0000256" key="6">
    <source>
        <dbReference type="ARBA" id="ARBA00023295"/>
    </source>
</evidence>
<dbReference type="RefSeq" id="XP_001386458.2">
    <property type="nucleotide sequence ID" value="XM_001386421.1"/>
</dbReference>
<evidence type="ECO:0000256" key="8">
    <source>
        <dbReference type="ARBA" id="ARBA00033442"/>
    </source>
</evidence>
<keyword evidence="10" id="KW-0732">Signal</keyword>
<dbReference type="GO" id="GO:0005980">
    <property type="term" value="P:glycogen catabolic process"/>
    <property type="evidence" value="ECO:0007669"/>
    <property type="project" value="EnsemblFungi"/>
</dbReference>
<feature type="signal peptide" evidence="10">
    <location>
        <begin position="1"/>
        <end position="17"/>
    </location>
</feature>
<feature type="domain" description="GH15-like" evidence="11">
    <location>
        <begin position="98"/>
        <end position="544"/>
    </location>
</feature>
<dbReference type="STRING" id="322104.A3LZZ2"/>
<dbReference type="InParanoid" id="A3LZZ2"/>
<dbReference type="InterPro" id="IPR012341">
    <property type="entry name" value="6hp_glycosidase-like_sf"/>
</dbReference>
<dbReference type="eggNOG" id="ENOG502QPM2">
    <property type="taxonomic scope" value="Eukaryota"/>
</dbReference>
<dbReference type="Pfam" id="PF00723">
    <property type="entry name" value="Glyco_hydro_15"/>
    <property type="match status" value="1"/>
</dbReference>
<keyword evidence="13" id="KW-1185">Reference proteome</keyword>
<dbReference type="Proteomes" id="UP000002258">
    <property type="component" value="Chromosome 8"/>
</dbReference>
<reference evidence="12 13" key="1">
    <citation type="journal article" date="2007" name="Nat. Biotechnol.">
        <title>Genome sequence of the lignocellulose-bioconverting and xylose-fermenting yeast Pichia stipitis.</title>
        <authorList>
            <person name="Jeffries T.W."/>
            <person name="Grigoriev I.V."/>
            <person name="Grimwood J."/>
            <person name="Laplaza J.M."/>
            <person name="Aerts A."/>
            <person name="Salamov A."/>
            <person name="Schmutz J."/>
            <person name="Lindquist E."/>
            <person name="Dehal P."/>
            <person name="Shapiro H."/>
            <person name="Jin Y.S."/>
            <person name="Passoth V."/>
            <person name="Richardson P.M."/>
        </authorList>
    </citation>
    <scope>NUCLEOTIDE SEQUENCE [LARGE SCALE GENOMIC DNA]</scope>
    <source>
        <strain evidence="13">ATCC 58785 / CBS 6054 / NBRC 10063 / NRRL Y-11545</strain>
    </source>
</reference>
<keyword evidence="6 12" id="KW-0326">Glycosidase</keyword>
<dbReference type="FunCoup" id="A3LZZ2">
    <property type="interactions" value="81"/>
</dbReference>
<protein>
    <recommendedName>
        <fullName evidence="3">glucan 1,4-alpha-glucosidase</fullName>
        <ecNumber evidence="3">3.2.1.3</ecNumber>
    </recommendedName>
    <alternativeName>
        <fullName evidence="9">1,4-alpha-D-glucan glucohydrolase</fullName>
    </alternativeName>
    <alternativeName>
        <fullName evidence="8">Glucan 1,4-alpha-glucosidase</fullName>
    </alternativeName>
</protein>
<evidence type="ECO:0000313" key="13">
    <source>
        <dbReference type="Proteomes" id="UP000002258"/>
    </source>
</evidence>
<evidence type="ECO:0000256" key="1">
    <source>
        <dbReference type="ARBA" id="ARBA00001863"/>
    </source>
</evidence>
<dbReference type="OMA" id="SHFWNQS"/>
<evidence type="ECO:0000256" key="2">
    <source>
        <dbReference type="ARBA" id="ARBA00006188"/>
    </source>
</evidence>
<feature type="chain" id="PRO_5002655176" description="glucan 1,4-alpha-glucosidase" evidence="10">
    <location>
        <begin position="18"/>
        <end position="560"/>
    </location>
</feature>
<dbReference type="GO" id="GO:0000324">
    <property type="term" value="C:fungal-type vacuole"/>
    <property type="evidence" value="ECO:0007669"/>
    <property type="project" value="EnsemblFungi"/>
</dbReference>
<dbReference type="HOGENOM" id="CLU_012173_2_0_1"/>
<evidence type="ECO:0000256" key="5">
    <source>
        <dbReference type="ARBA" id="ARBA00023277"/>
    </source>
</evidence>
<comment type="catalytic activity">
    <reaction evidence="1">
        <text>Hydrolysis of terminal (1-&gt;4)-linked alpha-D-glucose residues successively from non-reducing ends of the chains with release of beta-D-glucose.</text>
        <dbReference type="EC" id="3.2.1.3"/>
    </reaction>
</comment>
<dbReference type="GO" id="GO:0004339">
    <property type="term" value="F:glucan 1,4-alpha-glucosidase activity"/>
    <property type="evidence" value="ECO:0007669"/>
    <property type="project" value="UniProtKB-EC"/>
</dbReference>
<comment type="similarity">
    <text evidence="2">Belongs to the glycosyl hydrolase 15 family.</text>
</comment>
<accession>A3LZZ2</accession>
<dbReference type="EMBL" id="CP000502">
    <property type="protein sequence ID" value="ABN68429.2"/>
    <property type="molecule type" value="Genomic_DNA"/>
</dbReference>
<dbReference type="PRINTS" id="PR00736">
    <property type="entry name" value="GLHYDRLASE15"/>
</dbReference>
<keyword evidence="4 12" id="KW-0378">Hydrolase</keyword>
<dbReference type="OrthoDB" id="6123450at2759"/>
<dbReference type="SUPFAM" id="SSF48208">
    <property type="entry name" value="Six-hairpin glycosidases"/>
    <property type="match status" value="1"/>
</dbReference>
<name>A3LZZ2_PICST</name>
<keyword evidence="7" id="KW-0624">Polysaccharide degradation</keyword>
<gene>
    <name evidence="12" type="primary">SGA1</name>
    <name evidence="12" type="ORF">PICST_33726</name>
</gene>
<sequence>MKLQLLLLLQFVSFCYSLYIPIGGQSFNRGLIEIEKSIGDATDGSFLPGFIQQFFSWSVSEKVEDNIRLVDFETWIEKQKEISFRGILNNIGGVSDTLEQSEVSKGAVIASPSRIQPNYFYQWVRDAALTIKSLVYHIDDNNFENVDDIQSVIEAYIENNYYLQRLDNNSGKFDDPDKSGLGEPKFHANNTAFVQNWGRPQRDGPGLRAITILSYVSLLDKWNKKVSNKFLKSPEFIYNKIVKPDLTYIVRNWFKEGFDLWEEINSHHFYTSVTQLAAIKDGLLLAQKFEKDSDFLRQLQITYTNLKQFIENDSGYKNPAVPYIVETPSLLRAGKRTGLDAGSLLGSLHSHNMEFGDYSDIPFDVNDTHLINTLSAMVADMKYRYPLNHNKIGFEKGIGCALGRYPEDIYDGYGTSEGNPWFISTASASELIYKFIYNLEHNHMDIVINSQNKDFFKQFVDFDNIPSNDLTTVPANDYTDSIVIRYGTQTFRTLSINLVTYSDSFLEVIKDHVDNQGRMSEQFNKYHGFMQGARDLTWSYSAVWNAFRWRQKTLDILDQF</sequence>